<dbReference type="EMBL" id="JBJUIK010000014">
    <property type="protein sequence ID" value="KAL3503847.1"/>
    <property type="molecule type" value="Genomic_DNA"/>
</dbReference>
<comment type="caution">
    <text evidence="1">The sequence shown here is derived from an EMBL/GenBank/DDBJ whole genome shotgun (WGS) entry which is preliminary data.</text>
</comment>
<dbReference type="AlphaFoldDB" id="A0ABD2Y8R1"/>
<evidence type="ECO:0000313" key="2">
    <source>
        <dbReference type="Proteomes" id="UP001630127"/>
    </source>
</evidence>
<accession>A0ABD2Y8R1</accession>
<protein>
    <submittedName>
        <fullName evidence="1">Uncharacterized protein</fullName>
    </submittedName>
</protein>
<reference evidence="1 2" key="1">
    <citation type="submission" date="2024-11" db="EMBL/GenBank/DDBJ databases">
        <title>A near-complete genome assembly of Cinchona calisaya.</title>
        <authorList>
            <person name="Lian D.C."/>
            <person name="Zhao X.W."/>
            <person name="Wei L."/>
        </authorList>
    </citation>
    <scope>NUCLEOTIDE SEQUENCE [LARGE SCALE GENOMIC DNA]</scope>
    <source>
        <tissue evidence="1">Nenye</tissue>
    </source>
</reference>
<proteinExistence type="predicted"/>
<dbReference type="Proteomes" id="UP001630127">
    <property type="component" value="Unassembled WGS sequence"/>
</dbReference>
<keyword evidence="2" id="KW-1185">Reference proteome</keyword>
<organism evidence="1 2">
    <name type="scientific">Cinchona calisaya</name>
    <dbReference type="NCBI Taxonomy" id="153742"/>
    <lineage>
        <taxon>Eukaryota</taxon>
        <taxon>Viridiplantae</taxon>
        <taxon>Streptophyta</taxon>
        <taxon>Embryophyta</taxon>
        <taxon>Tracheophyta</taxon>
        <taxon>Spermatophyta</taxon>
        <taxon>Magnoliopsida</taxon>
        <taxon>eudicotyledons</taxon>
        <taxon>Gunneridae</taxon>
        <taxon>Pentapetalae</taxon>
        <taxon>asterids</taxon>
        <taxon>lamiids</taxon>
        <taxon>Gentianales</taxon>
        <taxon>Rubiaceae</taxon>
        <taxon>Cinchonoideae</taxon>
        <taxon>Cinchoneae</taxon>
        <taxon>Cinchona</taxon>
    </lineage>
</organism>
<name>A0ABD2Y8R1_9GENT</name>
<evidence type="ECO:0000313" key="1">
    <source>
        <dbReference type="EMBL" id="KAL3503847.1"/>
    </source>
</evidence>
<sequence length="112" mass="12373">MKNATARLAETIIVKNSHQETTFCMMETVAPAAVSNHQAINTKSQVAHVLNEVEVLAIEDSVGIISQNEDLYGMSLSLLRLAALDLVLLVEFSTLLNRLQNTWVGLRKILKL</sequence>
<gene>
    <name evidence="1" type="ORF">ACH5RR_033688</name>
</gene>